<sequence>MSKKWLLTLTSAASVLLLAACASGDEAETPAGNDDDTAGESTDGGSGESRQVLVYSNSLAGGRQEWIDEMATEAGFDMQYVEGGGGEVLNRLLAEANSPQADVAFGMDEAMFFELVDEELLVEYEPDWVGEIPDDALIGDQLFHPLVEQRIFMMYNPEYVSEEEAPSNWQDLSDMEEFQGRYRVPAALGGGTDQKAILSILLQYIDEDGEMGIAQEGWDEVEQYLANGYQTPEKEEQLQNFAEGTVPLSYHFLGGIPNAEEEFGFDAEIVNPEQGVITMREQIGVVNKGDDHDYTAAQEFVDWFGSAEMQSAFVEEFGGLPVNESAVDSAPERLQEIAEQTEPMEVDWNFVRENLNQWVEKVELELMP</sequence>
<dbReference type="GO" id="GO:0030976">
    <property type="term" value="F:thiamine pyrophosphate binding"/>
    <property type="evidence" value="ECO:0007669"/>
    <property type="project" value="TreeGrafter"/>
</dbReference>
<keyword evidence="1 3" id="KW-0732">Signal</keyword>
<evidence type="ECO:0000313" key="4">
    <source>
        <dbReference type="EMBL" id="PRY82972.1"/>
    </source>
</evidence>
<evidence type="ECO:0000256" key="1">
    <source>
        <dbReference type="ARBA" id="ARBA00022729"/>
    </source>
</evidence>
<dbReference type="GO" id="GO:0030975">
    <property type="term" value="F:thiamine binding"/>
    <property type="evidence" value="ECO:0007669"/>
    <property type="project" value="TreeGrafter"/>
</dbReference>
<dbReference type="PROSITE" id="PS51257">
    <property type="entry name" value="PROKAR_LIPOPROTEIN"/>
    <property type="match status" value="1"/>
</dbReference>
<dbReference type="Gene3D" id="3.40.190.10">
    <property type="entry name" value="Periplasmic binding protein-like II"/>
    <property type="match status" value="2"/>
</dbReference>
<evidence type="ECO:0000256" key="2">
    <source>
        <dbReference type="SAM" id="MobiDB-lite"/>
    </source>
</evidence>
<dbReference type="InterPro" id="IPR006059">
    <property type="entry name" value="SBP"/>
</dbReference>
<evidence type="ECO:0000313" key="5">
    <source>
        <dbReference type="Proteomes" id="UP000238205"/>
    </source>
</evidence>
<gene>
    <name evidence="4" type="ORF">CLV38_10746</name>
</gene>
<dbReference type="PANTHER" id="PTHR30006:SF2">
    <property type="entry name" value="ABC TRANSPORTER SUBSTRATE-BINDING PROTEIN"/>
    <property type="match status" value="1"/>
</dbReference>
<feature type="compositionally biased region" description="Acidic residues" evidence="2">
    <location>
        <begin position="26"/>
        <end position="38"/>
    </location>
</feature>
<keyword evidence="5" id="KW-1185">Reference proteome</keyword>
<proteinExistence type="predicted"/>
<organism evidence="4 5">
    <name type="scientific">Alkalibacterium olivapovliticus</name>
    <dbReference type="NCBI Taxonomy" id="99907"/>
    <lineage>
        <taxon>Bacteria</taxon>
        <taxon>Bacillati</taxon>
        <taxon>Bacillota</taxon>
        <taxon>Bacilli</taxon>
        <taxon>Lactobacillales</taxon>
        <taxon>Carnobacteriaceae</taxon>
        <taxon>Alkalibacterium</taxon>
    </lineage>
</organism>
<dbReference type="PANTHER" id="PTHR30006">
    <property type="entry name" value="THIAMINE-BINDING PERIPLASMIC PROTEIN-RELATED"/>
    <property type="match status" value="1"/>
</dbReference>
<dbReference type="OrthoDB" id="179400at2"/>
<dbReference type="AlphaFoldDB" id="A0A2T0W8E5"/>
<feature type="region of interest" description="Disordered" evidence="2">
    <location>
        <begin position="26"/>
        <end position="49"/>
    </location>
</feature>
<dbReference type="GO" id="GO:0015888">
    <property type="term" value="P:thiamine transport"/>
    <property type="evidence" value="ECO:0007669"/>
    <property type="project" value="TreeGrafter"/>
</dbReference>
<dbReference type="EMBL" id="PVTO01000007">
    <property type="protein sequence ID" value="PRY82972.1"/>
    <property type="molecule type" value="Genomic_DNA"/>
</dbReference>
<name>A0A2T0W8E5_9LACT</name>
<feature type="signal peptide" evidence="3">
    <location>
        <begin position="1"/>
        <end position="27"/>
    </location>
</feature>
<accession>A0A2T0W8E5</accession>
<feature type="chain" id="PRO_5039056378" evidence="3">
    <location>
        <begin position="28"/>
        <end position="368"/>
    </location>
</feature>
<dbReference type="Proteomes" id="UP000238205">
    <property type="component" value="Unassembled WGS sequence"/>
</dbReference>
<protein>
    <submittedName>
        <fullName evidence="4">Iron(III) transport system substrate-binding protein</fullName>
    </submittedName>
</protein>
<evidence type="ECO:0000256" key="3">
    <source>
        <dbReference type="SAM" id="SignalP"/>
    </source>
</evidence>
<reference evidence="4 5" key="1">
    <citation type="submission" date="2018-03" db="EMBL/GenBank/DDBJ databases">
        <title>Genomic Encyclopedia of Archaeal and Bacterial Type Strains, Phase II (KMG-II): from individual species to whole genera.</title>
        <authorList>
            <person name="Goeker M."/>
        </authorList>
    </citation>
    <scope>NUCLEOTIDE SEQUENCE [LARGE SCALE GENOMIC DNA]</scope>
    <source>
        <strain evidence="4 5">DSM 13175</strain>
    </source>
</reference>
<dbReference type="GO" id="GO:0030288">
    <property type="term" value="C:outer membrane-bounded periplasmic space"/>
    <property type="evidence" value="ECO:0007669"/>
    <property type="project" value="TreeGrafter"/>
</dbReference>
<dbReference type="SUPFAM" id="SSF53850">
    <property type="entry name" value="Periplasmic binding protein-like II"/>
    <property type="match status" value="1"/>
</dbReference>
<dbReference type="RefSeq" id="WP_106192271.1">
    <property type="nucleotide sequence ID" value="NZ_PVTO01000007.1"/>
</dbReference>
<dbReference type="Pfam" id="PF13416">
    <property type="entry name" value="SBP_bac_8"/>
    <property type="match status" value="1"/>
</dbReference>
<comment type="caution">
    <text evidence="4">The sequence shown here is derived from an EMBL/GenBank/DDBJ whole genome shotgun (WGS) entry which is preliminary data.</text>
</comment>